<name>A0A1V5SYV7_9BACT</name>
<sequence>MDHKKYLKIALDMGAEQAVFFRIEDIEFDARTILKCMFGCADWGNANTCPSRPGSLRPWEYQKVLENYTWGIIVHSTNKYLSQKISFSIERQAFLDGYYFAFSMSDCALCKECNGFKGMKCVNPKQARPSFHSVGVDVFKTVRKFGLPIETLKNEDDPQNWYSAVFIE</sequence>
<dbReference type="Pfam" id="PF10050">
    <property type="entry name" value="DUF2284"/>
    <property type="match status" value="1"/>
</dbReference>
<protein>
    <recommendedName>
        <fullName evidence="2">Metal-binding protein</fullName>
    </recommendedName>
</protein>
<dbReference type="Proteomes" id="UP000485569">
    <property type="component" value="Unassembled WGS sequence"/>
</dbReference>
<comment type="caution">
    <text evidence="1">The sequence shown here is derived from an EMBL/GenBank/DDBJ whole genome shotgun (WGS) entry which is preliminary data.</text>
</comment>
<evidence type="ECO:0008006" key="2">
    <source>
        <dbReference type="Google" id="ProtNLM"/>
    </source>
</evidence>
<dbReference type="EMBL" id="MWBQ01000050">
    <property type="protein sequence ID" value="OQA59544.1"/>
    <property type="molecule type" value="Genomic_DNA"/>
</dbReference>
<gene>
    <name evidence="1" type="ORF">BWY41_00834</name>
</gene>
<evidence type="ECO:0000313" key="1">
    <source>
        <dbReference type="EMBL" id="OQA59544.1"/>
    </source>
</evidence>
<accession>A0A1V5SYV7</accession>
<organism evidence="1">
    <name type="scientific">Candidatus Atribacter allofermentans</name>
    <dbReference type="NCBI Taxonomy" id="1852833"/>
    <lineage>
        <taxon>Bacteria</taxon>
        <taxon>Pseudomonadati</taxon>
        <taxon>Atribacterota</taxon>
        <taxon>Atribacteria</taxon>
        <taxon>Atribacterales</taxon>
        <taxon>Atribacteraceae</taxon>
        <taxon>Atribacter</taxon>
    </lineage>
</organism>
<reference evidence="1" key="1">
    <citation type="submission" date="2017-02" db="EMBL/GenBank/DDBJ databases">
        <title>Delving into the versatile metabolic prowess of the omnipresent phylum Bacteroidetes.</title>
        <authorList>
            <person name="Nobu M.K."/>
            <person name="Mei R."/>
            <person name="Narihiro T."/>
            <person name="Kuroda K."/>
            <person name="Liu W.-T."/>
        </authorList>
    </citation>
    <scope>NUCLEOTIDE SEQUENCE</scope>
    <source>
        <strain evidence="1">ADurb.Bin276</strain>
    </source>
</reference>
<proteinExistence type="predicted"/>
<dbReference type="InterPro" id="IPR019271">
    <property type="entry name" value="DUF2284_metal-binding"/>
</dbReference>
<dbReference type="AlphaFoldDB" id="A0A1V5SYV7"/>